<comment type="caution">
    <text evidence="2">The sequence shown here is derived from an EMBL/GenBank/DDBJ whole genome shotgun (WGS) entry which is preliminary data.</text>
</comment>
<reference evidence="3" key="1">
    <citation type="journal article" date="2019" name="Int. J. Syst. Evol. Microbiol.">
        <title>The Global Catalogue of Microorganisms (GCM) 10K type strain sequencing project: providing services to taxonomists for standard genome sequencing and annotation.</title>
        <authorList>
            <consortium name="The Broad Institute Genomics Platform"/>
            <consortium name="The Broad Institute Genome Sequencing Center for Infectious Disease"/>
            <person name="Wu L."/>
            <person name="Ma J."/>
        </authorList>
    </citation>
    <scope>NUCLEOTIDE SEQUENCE [LARGE SCALE GENOMIC DNA]</scope>
    <source>
        <strain evidence="3">JCM 18055</strain>
    </source>
</reference>
<gene>
    <name evidence="2" type="ORF">GCM10023215_07630</name>
</gene>
<evidence type="ECO:0000313" key="2">
    <source>
        <dbReference type="EMBL" id="GAA4677434.1"/>
    </source>
</evidence>
<feature type="compositionally biased region" description="Basic residues" evidence="1">
    <location>
        <begin position="29"/>
        <end position="44"/>
    </location>
</feature>
<dbReference type="Proteomes" id="UP001500325">
    <property type="component" value="Unassembled WGS sequence"/>
</dbReference>
<dbReference type="EMBL" id="BAABIC010000002">
    <property type="protein sequence ID" value="GAA4677434.1"/>
    <property type="molecule type" value="Genomic_DNA"/>
</dbReference>
<feature type="region of interest" description="Disordered" evidence="1">
    <location>
        <begin position="1"/>
        <end position="44"/>
    </location>
</feature>
<proteinExistence type="predicted"/>
<keyword evidence="3" id="KW-1185">Reference proteome</keyword>
<evidence type="ECO:0000313" key="3">
    <source>
        <dbReference type="Proteomes" id="UP001500325"/>
    </source>
</evidence>
<organism evidence="2 3">
    <name type="scientific">Pseudonocardia yuanmonensis</name>
    <dbReference type="NCBI Taxonomy" id="1095914"/>
    <lineage>
        <taxon>Bacteria</taxon>
        <taxon>Bacillati</taxon>
        <taxon>Actinomycetota</taxon>
        <taxon>Actinomycetes</taxon>
        <taxon>Pseudonocardiales</taxon>
        <taxon>Pseudonocardiaceae</taxon>
        <taxon>Pseudonocardia</taxon>
    </lineage>
</organism>
<sequence>MDPFALLFPGPGRPEKPKKHDKCSESKKSWSKSHGKKHKKHGHK</sequence>
<name>A0ABP8VZZ9_9PSEU</name>
<evidence type="ECO:0000256" key="1">
    <source>
        <dbReference type="SAM" id="MobiDB-lite"/>
    </source>
</evidence>
<accession>A0ABP8VZZ9</accession>
<protein>
    <submittedName>
        <fullName evidence="2">Uncharacterized protein</fullName>
    </submittedName>
</protein>
<dbReference type="RefSeq" id="WP_345378348.1">
    <property type="nucleotide sequence ID" value="NZ_BAABIC010000002.1"/>
</dbReference>